<evidence type="ECO:0000256" key="2">
    <source>
        <dbReference type="ARBA" id="ARBA00022801"/>
    </source>
</evidence>
<comment type="similarity">
    <text evidence="1">Belongs to the glycosyl hydrolase 10 (cellulase F) family.</text>
</comment>
<keyword evidence="2" id="KW-0378">Hydrolase</keyword>
<dbReference type="EMBL" id="CP144752">
    <property type="protein sequence ID" value="WVZ88889.1"/>
    <property type="molecule type" value="Genomic_DNA"/>
</dbReference>
<dbReference type="GO" id="GO:0000272">
    <property type="term" value="P:polysaccharide catabolic process"/>
    <property type="evidence" value="ECO:0007669"/>
    <property type="project" value="UniProtKB-KW"/>
</dbReference>
<dbReference type="Proteomes" id="UP001341281">
    <property type="component" value="Chromosome 08"/>
</dbReference>
<protein>
    <recommendedName>
        <fullName evidence="6">GH10 domain-containing protein</fullName>
    </recommendedName>
</protein>
<evidence type="ECO:0000256" key="5">
    <source>
        <dbReference type="SAM" id="MobiDB-lite"/>
    </source>
</evidence>
<gene>
    <name evidence="7" type="ORF">U9M48_035356</name>
</gene>
<keyword evidence="8" id="KW-1185">Reference proteome</keyword>
<dbReference type="GO" id="GO:0031176">
    <property type="term" value="F:endo-1,4-beta-xylanase activity"/>
    <property type="evidence" value="ECO:0007669"/>
    <property type="project" value="UniProtKB-ARBA"/>
</dbReference>
<dbReference type="InterPro" id="IPR001000">
    <property type="entry name" value="GH10_dom"/>
</dbReference>
<evidence type="ECO:0000256" key="1">
    <source>
        <dbReference type="ARBA" id="ARBA00007495"/>
    </source>
</evidence>
<evidence type="ECO:0000256" key="3">
    <source>
        <dbReference type="ARBA" id="ARBA00023277"/>
    </source>
</evidence>
<dbReference type="SUPFAM" id="SSF51445">
    <property type="entry name" value="(Trans)glycosidases"/>
    <property type="match status" value="1"/>
</dbReference>
<dbReference type="PANTHER" id="PTHR31490">
    <property type="entry name" value="GLYCOSYL HYDROLASE"/>
    <property type="match status" value="1"/>
</dbReference>
<feature type="domain" description="GH10" evidence="6">
    <location>
        <begin position="114"/>
        <end position="167"/>
    </location>
</feature>
<accession>A0AAQ3UAY7</accession>
<feature type="compositionally biased region" description="Basic and acidic residues" evidence="5">
    <location>
        <begin position="214"/>
        <end position="226"/>
    </location>
</feature>
<sequence>MMWSSSQRTDEEEDAVTASVAGAHIQVIQVLNSFPIGSCITKAGMHNPEYVDIFTKHFDWAVLENELKWYYIEAVQGQWVRVLIADQLRAAVEAWLRGLVSCYSGQFLHYEETAAIDPATVLFVNDYNEESANDPNVTPEKYVALVTDLQKRGALVGGIGVQGHMTHPVSLSGTSSATRWTSSPSRRWTRSGGGRGRQRAAGSTCEVHGGSAGREARDVGDGRRCL</sequence>
<organism evidence="7 8">
    <name type="scientific">Paspalum notatum var. saurae</name>
    <dbReference type="NCBI Taxonomy" id="547442"/>
    <lineage>
        <taxon>Eukaryota</taxon>
        <taxon>Viridiplantae</taxon>
        <taxon>Streptophyta</taxon>
        <taxon>Embryophyta</taxon>
        <taxon>Tracheophyta</taxon>
        <taxon>Spermatophyta</taxon>
        <taxon>Magnoliopsida</taxon>
        <taxon>Liliopsida</taxon>
        <taxon>Poales</taxon>
        <taxon>Poaceae</taxon>
        <taxon>PACMAD clade</taxon>
        <taxon>Panicoideae</taxon>
        <taxon>Andropogonodae</taxon>
        <taxon>Paspaleae</taxon>
        <taxon>Paspalinae</taxon>
        <taxon>Paspalum</taxon>
    </lineage>
</organism>
<dbReference type="InterPro" id="IPR044846">
    <property type="entry name" value="GH10"/>
</dbReference>
<evidence type="ECO:0000313" key="7">
    <source>
        <dbReference type="EMBL" id="WVZ88889.1"/>
    </source>
</evidence>
<keyword evidence="3" id="KW-0119">Carbohydrate metabolism</keyword>
<dbReference type="InterPro" id="IPR017853">
    <property type="entry name" value="GH"/>
</dbReference>
<dbReference type="Pfam" id="PF00331">
    <property type="entry name" value="Glyco_hydro_10"/>
    <property type="match status" value="1"/>
</dbReference>
<feature type="compositionally biased region" description="Low complexity" evidence="5">
    <location>
        <begin position="174"/>
        <end position="186"/>
    </location>
</feature>
<evidence type="ECO:0000256" key="4">
    <source>
        <dbReference type="ARBA" id="ARBA00023326"/>
    </source>
</evidence>
<evidence type="ECO:0000259" key="6">
    <source>
        <dbReference type="Pfam" id="PF00331"/>
    </source>
</evidence>
<reference evidence="7 8" key="1">
    <citation type="submission" date="2024-02" db="EMBL/GenBank/DDBJ databases">
        <title>High-quality chromosome-scale genome assembly of Pensacola bahiagrass (Paspalum notatum Flugge var. saurae).</title>
        <authorList>
            <person name="Vega J.M."/>
            <person name="Podio M."/>
            <person name="Orjuela J."/>
            <person name="Siena L.A."/>
            <person name="Pessino S.C."/>
            <person name="Combes M.C."/>
            <person name="Mariac C."/>
            <person name="Albertini E."/>
            <person name="Pupilli F."/>
            <person name="Ortiz J.P.A."/>
            <person name="Leblanc O."/>
        </authorList>
    </citation>
    <scope>NUCLEOTIDE SEQUENCE [LARGE SCALE GENOMIC DNA]</scope>
    <source>
        <strain evidence="7">R1</strain>
        <tissue evidence="7">Leaf</tissue>
    </source>
</reference>
<dbReference type="Gene3D" id="3.20.20.80">
    <property type="entry name" value="Glycosidases"/>
    <property type="match status" value="2"/>
</dbReference>
<name>A0AAQ3UAY7_PASNO</name>
<feature type="region of interest" description="Disordered" evidence="5">
    <location>
        <begin position="167"/>
        <end position="226"/>
    </location>
</feature>
<evidence type="ECO:0000313" key="8">
    <source>
        <dbReference type="Proteomes" id="UP001341281"/>
    </source>
</evidence>
<proteinExistence type="inferred from homology"/>
<dbReference type="AlphaFoldDB" id="A0AAQ3UAY7"/>
<dbReference type="PANTHER" id="PTHR31490:SF42">
    <property type="entry name" value="OS01G0134800 PROTEIN"/>
    <property type="match status" value="1"/>
</dbReference>
<keyword evidence="4" id="KW-0624">Polysaccharide degradation</keyword>